<evidence type="ECO:0000256" key="2">
    <source>
        <dbReference type="ARBA" id="ARBA00023054"/>
    </source>
</evidence>
<feature type="domain" description="SAM" evidence="3">
    <location>
        <begin position="75"/>
        <end position="138"/>
    </location>
</feature>
<dbReference type="InterPro" id="IPR029515">
    <property type="entry name" value="Liprin"/>
</dbReference>
<dbReference type="SMART" id="SM00454">
    <property type="entry name" value="SAM"/>
    <property type="match status" value="2"/>
</dbReference>
<evidence type="ECO:0000259" key="3">
    <source>
        <dbReference type="PROSITE" id="PS50105"/>
    </source>
</evidence>
<organism evidence="4">
    <name type="scientific">Hyalella azteca</name>
    <name type="common">Amphipod</name>
    <dbReference type="NCBI Taxonomy" id="294128"/>
    <lineage>
        <taxon>Eukaryota</taxon>
        <taxon>Metazoa</taxon>
        <taxon>Ecdysozoa</taxon>
        <taxon>Arthropoda</taxon>
        <taxon>Crustacea</taxon>
        <taxon>Multicrustacea</taxon>
        <taxon>Malacostraca</taxon>
        <taxon>Eumalacostraca</taxon>
        <taxon>Peracarida</taxon>
        <taxon>Amphipoda</taxon>
        <taxon>Senticaudata</taxon>
        <taxon>Talitrida</taxon>
        <taxon>Talitroidea</taxon>
        <taxon>Hyalellidae</taxon>
        <taxon>Hyalella</taxon>
    </lineage>
</organism>
<dbReference type="PANTHER" id="PTHR12587">
    <property type="entry name" value="LAR INTERACTING PROTEIN LIP -RELATED PROTEIN"/>
    <property type="match status" value="1"/>
</dbReference>
<dbReference type="GO" id="GO:0048786">
    <property type="term" value="C:presynaptic active zone"/>
    <property type="evidence" value="ECO:0007669"/>
    <property type="project" value="TreeGrafter"/>
</dbReference>
<dbReference type="Pfam" id="PF00536">
    <property type="entry name" value="SAM_1"/>
    <property type="match status" value="2"/>
</dbReference>
<feature type="domain" description="SAM" evidence="3">
    <location>
        <begin position="195"/>
        <end position="226"/>
    </location>
</feature>
<reference evidence="4" key="2">
    <citation type="journal article" date="2018" name="Environ. Sci. Technol.">
        <title>The Toxicogenome of Hyalella azteca: A Model for Sediment Ecotoxicology and Evolutionary Toxicology.</title>
        <authorList>
            <person name="Poynton H.C."/>
            <person name="Hasenbein S."/>
            <person name="Benoit J.B."/>
            <person name="Sepulveda M.S."/>
            <person name="Poelchau M.F."/>
            <person name="Hughes D.S.T."/>
            <person name="Murali S.C."/>
            <person name="Chen S."/>
            <person name="Glastad K.M."/>
            <person name="Goodisman M.A.D."/>
            <person name="Werren J.H."/>
            <person name="Vineis J.H."/>
            <person name="Bowen J.L."/>
            <person name="Friedrich M."/>
            <person name="Jones J."/>
            <person name="Robertson H.M."/>
            <person name="Feyereisen R."/>
            <person name="Mechler-Hickson A."/>
            <person name="Mathers N."/>
            <person name="Lee C.E."/>
            <person name="Colbourne J.K."/>
            <person name="Biales A."/>
            <person name="Johnston J.S."/>
            <person name="Wellborn G.A."/>
            <person name="Rosendale A.J."/>
            <person name="Cridge A.G."/>
            <person name="Munoz-Torres M.C."/>
            <person name="Bain P.A."/>
            <person name="Manny A.R."/>
            <person name="Major K.M."/>
            <person name="Lambert F.N."/>
            <person name="Vulpe C.D."/>
            <person name="Tuck P."/>
            <person name="Blalock B.J."/>
            <person name="Lin Y.Y."/>
            <person name="Smith M.E."/>
            <person name="Ochoa-Acuna H."/>
            <person name="Chen M.M."/>
            <person name="Childers C.P."/>
            <person name="Qu J."/>
            <person name="Dugan S."/>
            <person name="Lee S.L."/>
            <person name="Chao H."/>
            <person name="Dinh H."/>
            <person name="Han Y."/>
            <person name="Doddapaneni H."/>
            <person name="Worley K.C."/>
            <person name="Muzny D.M."/>
            <person name="Gibbs R.A."/>
            <person name="Richards S."/>
        </authorList>
    </citation>
    <scope>NUCLEOTIDE SEQUENCE</scope>
    <source>
        <strain evidence="4">HAZT.00-mixed</strain>
        <tissue evidence="4">Whole organism</tissue>
    </source>
</reference>
<comment type="caution">
    <text evidence="4">The sequence shown here is derived from an EMBL/GenBank/DDBJ whole genome shotgun (WGS) entry which is preliminary data.</text>
</comment>
<dbReference type="SUPFAM" id="SSF47769">
    <property type="entry name" value="SAM/Pointed domain"/>
    <property type="match status" value="3"/>
</dbReference>
<dbReference type="PROSITE" id="PS50105">
    <property type="entry name" value="SAM_DOMAIN"/>
    <property type="match status" value="2"/>
</dbReference>
<dbReference type="AlphaFoldDB" id="A0A6A0GRX7"/>
<feature type="non-terminal residue" evidence="4">
    <location>
        <position position="269"/>
    </location>
</feature>
<reference evidence="4" key="1">
    <citation type="submission" date="2014-08" db="EMBL/GenBank/DDBJ databases">
        <authorList>
            <person name="Murali S."/>
            <person name="Richards S."/>
            <person name="Bandaranaike D."/>
            <person name="Bellair M."/>
            <person name="Blankenburg K."/>
            <person name="Chao H."/>
            <person name="Dinh H."/>
            <person name="Doddapaneni H."/>
            <person name="Dugan-Rocha S."/>
            <person name="Elkadiri S."/>
            <person name="Gnanaolivu R."/>
            <person name="Hughes D."/>
            <person name="Lee S."/>
            <person name="Li M."/>
            <person name="Ming W."/>
            <person name="Munidasa M."/>
            <person name="Muniz J."/>
            <person name="Nguyen L."/>
            <person name="Osuji N."/>
            <person name="Pu L.-L."/>
            <person name="Puazo M."/>
            <person name="Skinner E."/>
            <person name="Qu C."/>
            <person name="Quiroz J."/>
            <person name="Raj R."/>
            <person name="Weissenberger G."/>
            <person name="Xin Y."/>
            <person name="Zou X."/>
            <person name="Han Y."/>
            <person name="Worley K."/>
            <person name="Muzny D."/>
            <person name="Gibbs R."/>
        </authorList>
    </citation>
    <scope>NUCLEOTIDE SEQUENCE</scope>
    <source>
        <strain evidence="4">HAZT.00-mixed</strain>
        <tissue evidence="4">Whole organism</tissue>
    </source>
</reference>
<dbReference type="PANTHER" id="PTHR12587:SF14">
    <property type="entry name" value="AT31531P"/>
    <property type="match status" value="1"/>
</dbReference>
<keyword evidence="1" id="KW-0677">Repeat</keyword>
<dbReference type="GO" id="GO:0007528">
    <property type="term" value="P:neuromuscular junction development"/>
    <property type="evidence" value="ECO:0007669"/>
    <property type="project" value="TreeGrafter"/>
</dbReference>
<dbReference type="Proteomes" id="UP000711488">
    <property type="component" value="Unassembled WGS sequence"/>
</dbReference>
<gene>
    <name evidence="4" type="ORF">HAZT_HAZT007080</name>
</gene>
<accession>A0A6A0GRX7</accession>
<proteinExistence type="predicted"/>
<dbReference type="Gene3D" id="1.10.150.50">
    <property type="entry name" value="Transcription Factor, Ets-1"/>
    <property type="match status" value="3"/>
</dbReference>
<evidence type="ECO:0000256" key="1">
    <source>
        <dbReference type="ARBA" id="ARBA00022737"/>
    </source>
</evidence>
<evidence type="ECO:0000313" key="4">
    <source>
        <dbReference type="EMBL" id="KAA0185911.1"/>
    </source>
</evidence>
<name>A0A6A0GRX7_HYAAZ</name>
<dbReference type="InterPro" id="IPR013761">
    <property type="entry name" value="SAM/pointed_sf"/>
</dbReference>
<reference evidence="4" key="3">
    <citation type="submission" date="2019-06" db="EMBL/GenBank/DDBJ databases">
        <authorList>
            <person name="Poynton C."/>
            <person name="Hasenbein S."/>
            <person name="Benoit J.B."/>
            <person name="Sepulveda M.S."/>
            <person name="Poelchau M.F."/>
            <person name="Murali S.C."/>
            <person name="Chen S."/>
            <person name="Glastad K.M."/>
            <person name="Werren J.H."/>
            <person name="Vineis J.H."/>
            <person name="Bowen J.L."/>
            <person name="Friedrich M."/>
            <person name="Jones J."/>
            <person name="Robertson H.M."/>
            <person name="Feyereisen R."/>
            <person name="Mechler-Hickson A."/>
            <person name="Mathers N."/>
            <person name="Lee C.E."/>
            <person name="Colbourne J.K."/>
            <person name="Biales A."/>
            <person name="Johnston J.S."/>
            <person name="Wellborn G.A."/>
            <person name="Rosendale A.J."/>
            <person name="Cridge A.G."/>
            <person name="Munoz-Torres M.C."/>
            <person name="Bain P.A."/>
            <person name="Manny A.R."/>
            <person name="Major K.M."/>
            <person name="Lambert F.N."/>
            <person name="Vulpe C.D."/>
            <person name="Tuck P."/>
            <person name="Blalock B.J."/>
            <person name="Lin Y.-Y."/>
            <person name="Smith M.E."/>
            <person name="Ochoa-Acuna H."/>
            <person name="Chen M.-J.M."/>
            <person name="Childers C.P."/>
            <person name="Qu J."/>
            <person name="Dugan S."/>
            <person name="Lee S.L."/>
            <person name="Chao H."/>
            <person name="Dinh H."/>
            <person name="Han Y."/>
            <person name="Doddapaneni H."/>
            <person name="Worley K.C."/>
            <person name="Muzny D.M."/>
            <person name="Gibbs R.A."/>
            <person name="Richards S."/>
        </authorList>
    </citation>
    <scope>NUCLEOTIDE SEQUENCE</scope>
    <source>
        <strain evidence="4">HAZT.00-mixed</strain>
        <tissue evidence="4">Whole organism</tissue>
    </source>
</reference>
<dbReference type="InterPro" id="IPR001660">
    <property type="entry name" value="SAM"/>
</dbReference>
<sequence length="269" mass="30011">MTALGLSQYTTALRCWLGDPSNHLSRATSSQLDKQLGVRHPLHRKKLQLAIASRMGSYPSLAATSPSERIEGSTASASWISQWLDDVGLPQYKDAFHEACVDPRVLNVLTWEDLAFLKVTSLLHAVSIKRGIQVLTLEPLINIAELKGKVLREHNFDSSVLLRRSNSSPTFNDSANNNINNNSGSNGVAQEVERWTNHRVMEWLKTVDLSEYAPNLRGSGVHGALLVYEVRFNAEVLAALLSIPASKTLLRRHLNTHFKVNTSLYRDNY</sequence>
<dbReference type="EMBL" id="JQDR03015946">
    <property type="protein sequence ID" value="KAA0185911.1"/>
    <property type="molecule type" value="Genomic_DNA"/>
</dbReference>
<dbReference type="Pfam" id="PF07647">
    <property type="entry name" value="SAM_2"/>
    <property type="match status" value="1"/>
</dbReference>
<protein>
    <recommendedName>
        <fullName evidence="3">SAM domain-containing protein</fullName>
    </recommendedName>
</protein>
<keyword evidence="2" id="KW-0175">Coiled coil</keyword>